<evidence type="ECO:0000313" key="3">
    <source>
        <dbReference type="Proteomes" id="UP000661691"/>
    </source>
</evidence>
<sequence length="132" mass="15658">MKKSGHGAAKQKKRKTNQYFFDNSNKKQRRKKYTIFTPRLGRVARKKMHPKLKVYNNSQLGKNKKIGKGDKKQNINNENKMRWFGYGQIGMPKYDIIVVGKHNKPKIKLIQNIHIGKLRYMQDEFFDVNYNA</sequence>
<dbReference type="RefSeq" id="WP_191142127.1">
    <property type="nucleotide sequence ID" value="NZ_JACXAH010000013.1"/>
</dbReference>
<keyword evidence="3" id="KW-1185">Reference proteome</keyword>
<evidence type="ECO:0000313" key="2">
    <source>
        <dbReference type="EMBL" id="MBD1372746.1"/>
    </source>
</evidence>
<dbReference type="Proteomes" id="UP000661691">
    <property type="component" value="Unassembled WGS sequence"/>
</dbReference>
<organism evidence="2 3">
    <name type="scientific">Polycladospora coralii</name>
    <dbReference type="NCBI Taxonomy" id="2771432"/>
    <lineage>
        <taxon>Bacteria</taxon>
        <taxon>Bacillati</taxon>
        <taxon>Bacillota</taxon>
        <taxon>Bacilli</taxon>
        <taxon>Bacillales</taxon>
        <taxon>Thermoactinomycetaceae</taxon>
        <taxon>Polycladospora</taxon>
    </lineage>
</organism>
<accession>A0A926N6S9</accession>
<protein>
    <submittedName>
        <fullName evidence="2">Uncharacterized protein</fullName>
    </submittedName>
</protein>
<comment type="caution">
    <text evidence="2">The sequence shown here is derived from an EMBL/GenBank/DDBJ whole genome shotgun (WGS) entry which is preliminary data.</text>
</comment>
<reference evidence="2" key="1">
    <citation type="submission" date="2020-09" db="EMBL/GenBank/DDBJ databases">
        <title>A novel bacterium of genus Hazenella, isolated from South China Sea.</title>
        <authorList>
            <person name="Huang H."/>
            <person name="Mo K."/>
            <person name="Hu Y."/>
        </authorList>
    </citation>
    <scope>NUCLEOTIDE SEQUENCE</scope>
    <source>
        <strain evidence="2">IB182357</strain>
    </source>
</reference>
<evidence type="ECO:0000256" key="1">
    <source>
        <dbReference type="SAM" id="MobiDB-lite"/>
    </source>
</evidence>
<gene>
    <name evidence="2" type="ORF">IC620_10295</name>
</gene>
<dbReference type="EMBL" id="JACXAH010000013">
    <property type="protein sequence ID" value="MBD1372746.1"/>
    <property type="molecule type" value="Genomic_DNA"/>
</dbReference>
<dbReference type="AlphaFoldDB" id="A0A926N6S9"/>
<feature type="compositionally biased region" description="Basic residues" evidence="1">
    <location>
        <begin position="1"/>
        <end position="16"/>
    </location>
</feature>
<name>A0A926N6S9_9BACL</name>
<feature type="region of interest" description="Disordered" evidence="1">
    <location>
        <begin position="1"/>
        <end position="32"/>
    </location>
</feature>
<feature type="region of interest" description="Disordered" evidence="1">
    <location>
        <begin position="46"/>
        <end position="74"/>
    </location>
</feature>
<proteinExistence type="predicted"/>